<keyword evidence="3" id="KW-1185">Reference proteome</keyword>
<dbReference type="OrthoDB" id="5430554at2759"/>
<dbReference type="Proteomes" id="UP000326924">
    <property type="component" value="Unassembled WGS sequence"/>
</dbReference>
<dbReference type="AlphaFoldDB" id="A0A5J5ENU7"/>
<feature type="compositionally biased region" description="Low complexity" evidence="1">
    <location>
        <begin position="159"/>
        <end position="168"/>
    </location>
</feature>
<accession>A0A5J5ENU7</accession>
<feature type="region of interest" description="Disordered" evidence="1">
    <location>
        <begin position="23"/>
        <end position="219"/>
    </location>
</feature>
<feature type="compositionally biased region" description="Pro residues" evidence="1">
    <location>
        <begin position="38"/>
        <end position="47"/>
    </location>
</feature>
<feature type="region of interest" description="Disordered" evidence="1">
    <location>
        <begin position="257"/>
        <end position="347"/>
    </location>
</feature>
<evidence type="ECO:0000256" key="1">
    <source>
        <dbReference type="SAM" id="MobiDB-lite"/>
    </source>
</evidence>
<dbReference type="InParanoid" id="A0A5J5ENU7"/>
<feature type="compositionally biased region" description="Basic residues" evidence="1">
    <location>
        <begin position="264"/>
        <end position="273"/>
    </location>
</feature>
<feature type="compositionally biased region" description="Polar residues" evidence="1">
    <location>
        <begin position="323"/>
        <end position="347"/>
    </location>
</feature>
<reference evidence="2 3" key="1">
    <citation type="submission" date="2019-09" db="EMBL/GenBank/DDBJ databases">
        <title>Draft genome of the ectomycorrhizal ascomycete Sphaerosporella brunnea.</title>
        <authorList>
            <consortium name="DOE Joint Genome Institute"/>
            <person name="Benucci G.M."/>
            <person name="Marozzi G."/>
            <person name="Antonielli L."/>
            <person name="Sanchez S."/>
            <person name="Marco P."/>
            <person name="Wang X."/>
            <person name="Falini L.B."/>
            <person name="Barry K."/>
            <person name="Haridas S."/>
            <person name="Lipzen A."/>
            <person name="Labutti K."/>
            <person name="Grigoriev I.V."/>
            <person name="Murat C."/>
            <person name="Martin F."/>
            <person name="Albertini E."/>
            <person name="Donnini D."/>
            <person name="Bonito G."/>
        </authorList>
    </citation>
    <scope>NUCLEOTIDE SEQUENCE [LARGE SCALE GENOMIC DNA]</scope>
    <source>
        <strain evidence="2 3">Sb_GMNB300</strain>
    </source>
</reference>
<feature type="compositionally biased region" description="Low complexity" evidence="1">
    <location>
        <begin position="182"/>
        <end position="195"/>
    </location>
</feature>
<protein>
    <submittedName>
        <fullName evidence="2">Uncharacterized protein</fullName>
    </submittedName>
</protein>
<comment type="caution">
    <text evidence="2">The sequence shown here is derived from an EMBL/GenBank/DDBJ whole genome shotgun (WGS) entry which is preliminary data.</text>
</comment>
<feature type="compositionally biased region" description="Low complexity" evidence="1">
    <location>
        <begin position="274"/>
        <end position="294"/>
    </location>
</feature>
<feature type="compositionally biased region" description="Low complexity" evidence="1">
    <location>
        <begin position="100"/>
        <end position="127"/>
    </location>
</feature>
<feature type="compositionally biased region" description="Low complexity" evidence="1">
    <location>
        <begin position="54"/>
        <end position="72"/>
    </location>
</feature>
<dbReference type="EMBL" id="VXIS01000196">
    <property type="protein sequence ID" value="KAA8897601.1"/>
    <property type="molecule type" value="Genomic_DNA"/>
</dbReference>
<evidence type="ECO:0000313" key="2">
    <source>
        <dbReference type="EMBL" id="KAA8897601.1"/>
    </source>
</evidence>
<sequence length="484" mass="51604">MYPLCELFFLGISDTGFGPLIPPTGPAASRAAKTRAASPPPPAPPVPVSDEDFPALAPAPAPVLASATPATPHKTPAKKEKEKDTYKEKEMEKEKPLPFPAQQKKAAKKAAAAAVSPAPAAVPTPAAEDVPVKASSSSFLEPEAASRRQGPLMMRILSKDSSASGSSSALPTPKADSVVHFSDTASAGSSESRSVSPPPGLGSCAGKKPPLSMGPALADVPLVVTKTKSAIKKEKAEVRKREIEAAELLRTSQQEPMVAPIIGRAKKTKKAGKKATASSTPTTASTPEPSISTAVTNTEPPASAATPIAEYQEQVVEDKDKSTPVTSPLPSTQELPPLQPTTASQQEFKTPAQLLSTLDMDFSFYEMFKSPLTSLKWESYLTADEVSRIRSSIPEKVEINTFVSPGGAVLRGLTPAQEQRYVELEKRNRFVVPVFPEEAETVDLESADVKELERMLLANRKESEAFEKRVEKLVRRNRKILGLA</sequence>
<gene>
    <name evidence="2" type="ORF">FN846DRAFT_893012</name>
</gene>
<evidence type="ECO:0000313" key="3">
    <source>
        <dbReference type="Proteomes" id="UP000326924"/>
    </source>
</evidence>
<feature type="compositionally biased region" description="Basic and acidic residues" evidence="1">
    <location>
        <begin position="77"/>
        <end position="96"/>
    </location>
</feature>
<organism evidence="2 3">
    <name type="scientific">Sphaerosporella brunnea</name>
    <dbReference type="NCBI Taxonomy" id="1250544"/>
    <lineage>
        <taxon>Eukaryota</taxon>
        <taxon>Fungi</taxon>
        <taxon>Dikarya</taxon>
        <taxon>Ascomycota</taxon>
        <taxon>Pezizomycotina</taxon>
        <taxon>Pezizomycetes</taxon>
        <taxon>Pezizales</taxon>
        <taxon>Pyronemataceae</taxon>
        <taxon>Sphaerosporella</taxon>
    </lineage>
</organism>
<name>A0A5J5ENU7_9PEZI</name>
<proteinExistence type="predicted"/>
<feature type="compositionally biased region" description="Low complexity" evidence="1">
    <location>
        <begin position="26"/>
        <end position="37"/>
    </location>
</feature>